<dbReference type="GeneID" id="33567341"/>
<sequence length="432" mass="47274">MGNVSSSDHDKVNERLVKRTQKRGGSLSRKLKHQQQHRQQKLFNGQEYQPQCELQLQYECQQSHQRPSLSSMPSSSVGHILDSSEQPSELEDVIAHGLPHGLSRSHHWISSPSSPSVPPIKGLRRLRDKHLVPKCLSVSQTDFYARPKAECSPLTPTSPATSFSATSTIATSISTQPDDLNAIPNFNPQQIQESSVHTYHSAPIVIPQLPPNQNAAQSEHTEGLGTNPQTSSFPLKRNGLDHAANCSQQCLLGSSSDAKEWLKQKPTRSAARMIHQYNFHSHSYYRTPGSLRATNNVTRSLSIHAPPPPLSNSDICLIKATGVEDPENKSVESTISSWPSFLTATAVTKASGNTSTEQYPMDSKPMSGSAEFGKSHSGGAYLYGCSNPSSESLNSSPSDSWERKPRVGRLVMSRSKLYSSSVPATDKFHNSS</sequence>
<feature type="compositionally biased region" description="Low complexity" evidence="1">
    <location>
        <begin position="64"/>
        <end position="76"/>
    </location>
</feature>
<accession>A0A1Y2GB88</accession>
<feature type="region of interest" description="Disordered" evidence="1">
    <location>
        <begin position="1"/>
        <end position="44"/>
    </location>
</feature>
<dbReference type="RefSeq" id="XP_021877397.1">
    <property type="nucleotide sequence ID" value="XM_022025497.1"/>
</dbReference>
<feature type="region of interest" description="Disordered" evidence="1">
    <location>
        <begin position="353"/>
        <end position="372"/>
    </location>
</feature>
<feature type="region of interest" description="Disordered" evidence="1">
    <location>
        <begin position="386"/>
        <end position="407"/>
    </location>
</feature>
<dbReference type="OrthoDB" id="2448942at2759"/>
<feature type="compositionally biased region" description="Polar residues" evidence="1">
    <location>
        <begin position="211"/>
        <end position="233"/>
    </location>
</feature>
<dbReference type="AlphaFoldDB" id="A0A1Y2GB88"/>
<organism evidence="2 3">
    <name type="scientific">Lobosporangium transversale</name>
    <dbReference type="NCBI Taxonomy" id="64571"/>
    <lineage>
        <taxon>Eukaryota</taxon>
        <taxon>Fungi</taxon>
        <taxon>Fungi incertae sedis</taxon>
        <taxon>Mucoromycota</taxon>
        <taxon>Mortierellomycotina</taxon>
        <taxon>Mortierellomycetes</taxon>
        <taxon>Mortierellales</taxon>
        <taxon>Mortierellaceae</taxon>
        <taxon>Lobosporangium</taxon>
    </lineage>
</organism>
<feature type="region of interest" description="Disordered" evidence="1">
    <location>
        <begin position="64"/>
        <end position="88"/>
    </location>
</feature>
<comment type="caution">
    <text evidence="2">The sequence shown here is derived from an EMBL/GenBank/DDBJ whole genome shotgun (WGS) entry which is preliminary data.</text>
</comment>
<feature type="region of interest" description="Disordered" evidence="1">
    <location>
        <begin position="210"/>
        <end position="238"/>
    </location>
</feature>
<evidence type="ECO:0000313" key="2">
    <source>
        <dbReference type="EMBL" id="ORZ06128.1"/>
    </source>
</evidence>
<dbReference type="InParanoid" id="A0A1Y2GB88"/>
<feature type="compositionally biased region" description="Basic residues" evidence="1">
    <location>
        <begin position="29"/>
        <end position="40"/>
    </location>
</feature>
<keyword evidence="3" id="KW-1185">Reference proteome</keyword>
<protein>
    <submittedName>
        <fullName evidence="2">Uncharacterized protein</fullName>
    </submittedName>
</protein>
<name>A0A1Y2GB88_9FUNG</name>
<dbReference type="Proteomes" id="UP000193648">
    <property type="component" value="Unassembled WGS sequence"/>
</dbReference>
<dbReference type="EMBL" id="MCFF01000047">
    <property type="protein sequence ID" value="ORZ06128.1"/>
    <property type="molecule type" value="Genomic_DNA"/>
</dbReference>
<feature type="compositionally biased region" description="Low complexity" evidence="1">
    <location>
        <begin position="386"/>
        <end position="399"/>
    </location>
</feature>
<feature type="compositionally biased region" description="Basic and acidic residues" evidence="1">
    <location>
        <begin position="7"/>
        <end position="17"/>
    </location>
</feature>
<evidence type="ECO:0000256" key="1">
    <source>
        <dbReference type="SAM" id="MobiDB-lite"/>
    </source>
</evidence>
<evidence type="ECO:0000313" key="3">
    <source>
        <dbReference type="Proteomes" id="UP000193648"/>
    </source>
</evidence>
<reference evidence="2 3" key="1">
    <citation type="submission" date="2016-07" db="EMBL/GenBank/DDBJ databases">
        <title>Pervasive Adenine N6-methylation of Active Genes in Fungi.</title>
        <authorList>
            <consortium name="DOE Joint Genome Institute"/>
            <person name="Mondo S.J."/>
            <person name="Dannebaum R.O."/>
            <person name="Kuo R.C."/>
            <person name="Labutti K."/>
            <person name="Haridas S."/>
            <person name="Kuo A."/>
            <person name="Salamov A."/>
            <person name="Ahrendt S.R."/>
            <person name="Lipzen A."/>
            <person name="Sullivan W."/>
            <person name="Andreopoulos W.B."/>
            <person name="Clum A."/>
            <person name="Lindquist E."/>
            <person name="Daum C."/>
            <person name="Ramamoorthy G.K."/>
            <person name="Gryganskyi A."/>
            <person name="Culley D."/>
            <person name="Magnuson J.K."/>
            <person name="James T.Y."/>
            <person name="O'Malley M.A."/>
            <person name="Stajich J.E."/>
            <person name="Spatafora J.W."/>
            <person name="Visel A."/>
            <person name="Grigoriev I.V."/>
        </authorList>
    </citation>
    <scope>NUCLEOTIDE SEQUENCE [LARGE SCALE GENOMIC DNA]</scope>
    <source>
        <strain evidence="2 3">NRRL 3116</strain>
    </source>
</reference>
<gene>
    <name evidence="2" type="ORF">BCR41DRAFT_361271</name>
</gene>
<proteinExistence type="predicted"/>